<dbReference type="SMART" id="SM00220">
    <property type="entry name" value="S_TKc"/>
    <property type="match status" value="1"/>
</dbReference>
<accession>D8LLC1</accession>
<dbReference type="InterPro" id="IPR000719">
    <property type="entry name" value="Prot_kinase_dom"/>
</dbReference>
<keyword evidence="5 13" id="KW-0418">Kinase</keyword>
<evidence type="ECO:0000256" key="8">
    <source>
        <dbReference type="ARBA" id="ARBA00048679"/>
    </source>
</evidence>
<comment type="catalytic activity">
    <reaction evidence="7">
        <text>L-threonyl-[protein] + ATP = O-phospho-L-threonyl-[protein] + ADP + H(+)</text>
        <dbReference type="Rhea" id="RHEA:46608"/>
        <dbReference type="Rhea" id="RHEA-COMP:11060"/>
        <dbReference type="Rhea" id="RHEA-COMP:11605"/>
        <dbReference type="ChEBI" id="CHEBI:15378"/>
        <dbReference type="ChEBI" id="CHEBI:30013"/>
        <dbReference type="ChEBI" id="CHEBI:30616"/>
        <dbReference type="ChEBI" id="CHEBI:61977"/>
        <dbReference type="ChEBI" id="CHEBI:456216"/>
        <dbReference type="EC" id="2.7.11.1"/>
    </reaction>
</comment>
<feature type="compositionally biased region" description="Pro residues" evidence="10">
    <location>
        <begin position="1309"/>
        <end position="1335"/>
    </location>
</feature>
<evidence type="ECO:0000256" key="11">
    <source>
        <dbReference type="SAM" id="Phobius"/>
    </source>
</evidence>
<keyword evidence="6 9" id="KW-0067">ATP-binding</keyword>
<dbReference type="InterPro" id="IPR008271">
    <property type="entry name" value="Ser/Thr_kinase_AS"/>
</dbReference>
<dbReference type="STRING" id="2880.D8LLC1"/>
<feature type="domain" description="Protein kinase" evidence="12">
    <location>
        <begin position="50"/>
        <end position="301"/>
    </location>
</feature>
<dbReference type="GO" id="GO:0005524">
    <property type="term" value="F:ATP binding"/>
    <property type="evidence" value="ECO:0007669"/>
    <property type="project" value="UniProtKB-UniRule"/>
</dbReference>
<dbReference type="InterPro" id="IPR016024">
    <property type="entry name" value="ARM-type_fold"/>
</dbReference>
<proteinExistence type="predicted"/>
<dbReference type="PROSITE" id="PS00108">
    <property type="entry name" value="PROTEIN_KINASE_ST"/>
    <property type="match status" value="1"/>
</dbReference>
<dbReference type="PROSITE" id="PS50011">
    <property type="entry name" value="PROTEIN_KINASE_DOM"/>
    <property type="match status" value="1"/>
</dbReference>
<feature type="compositionally biased region" description="Basic and acidic residues" evidence="10">
    <location>
        <begin position="1366"/>
        <end position="1376"/>
    </location>
</feature>
<feature type="compositionally biased region" description="Gly residues" evidence="10">
    <location>
        <begin position="673"/>
        <end position="682"/>
    </location>
</feature>
<keyword evidence="11" id="KW-0812">Transmembrane</keyword>
<evidence type="ECO:0000259" key="12">
    <source>
        <dbReference type="PROSITE" id="PS50011"/>
    </source>
</evidence>
<keyword evidence="11" id="KW-1133">Transmembrane helix</keyword>
<feature type="compositionally biased region" description="Gly residues" evidence="10">
    <location>
        <begin position="1378"/>
        <end position="1391"/>
    </location>
</feature>
<feature type="compositionally biased region" description="Low complexity" evidence="10">
    <location>
        <begin position="816"/>
        <end position="825"/>
    </location>
</feature>
<dbReference type="InterPro" id="IPR053235">
    <property type="entry name" value="Ser_Thr_kinase"/>
</dbReference>
<dbReference type="SUPFAM" id="SSF56112">
    <property type="entry name" value="Protein kinase-like (PK-like)"/>
    <property type="match status" value="1"/>
</dbReference>
<comment type="catalytic activity">
    <reaction evidence="8">
        <text>L-seryl-[protein] + ATP = O-phospho-L-seryl-[protein] + ADP + H(+)</text>
        <dbReference type="Rhea" id="RHEA:17989"/>
        <dbReference type="Rhea" id="RHEA-COMP:9863"/>
        <dbReference type="Rhea" id="RHEA-COMP:11604"/>
        <dbReference type="ChEBI" id="CHEBI:15378"/>
        <dbReference type="ChEBI" id="CHEBI:29999"/>
        <dbReference type="ChEBI" id="CHEBI:30616"/>
        <dbReference type="ChEBI" id="CHEBI:83421"/>
        <dbReference type="ChEBI" id="CHEBI:456216"/>
        <dbReference type="EC" id="2.7.11.1"/>
    </reaction>
</comment>
<keyword evidence="14" id="KW-1185">Reference proteome</keyword>
<dbReference type="Proteomes" id="UP000002630">
    <property type="component" value="Linkage Group LG20"/>
</dbReference>
<feature type="region of interest" description="Disordered" evidence="10">
    <location>
        <begin position="1287"/>
        <end position="1420"/>
    </location>
</feature>
<feature type="binding site" evidence="9">
    <location>
        <position position="79"/>
    </location>
    <ligand>
        <name>ATP</name>
        <dbReference type="ChEBI" id="CHEBI:30616"/>
    </ligand>
</feature>
<feature type="compositionally biased region" description="Basic and acidic residues" evidence="10">
    <location>
        <begin position="1392"/>
        <end position="1404"/>
    </location>
</feature>
<dbReference type="InterPro" id="IPR017441">
    <property type="entry name" value="Protein_kinase_ATP_BS"/>
</dbReference>
<dbReference type="OrthoDB" id="8693905at2759"/>
<dbReference type="PANTHER" id="PTHR24361">
    <property type="entry name" value="MITOGEN-ACTIVATED KINASE KINASE KINASE"/>
    <property type="match status" value="1"/>
</dbReference>
<evidence type="ECO:0000313" key="13">
    <source>
        <dbReference type="EMBL" id="CBN77119.1"/>
    </source>
</evidence>
<keyword evidence="11" id="KW-0472">Membrane</keyword>
<dbReference type="Pfam" id="PF00069">
    <property type="entry name" value="Pkinase"/>
    <property type="match status" value="1"/>
</dbReference>
<feature type="region of interest" description="Disordered" evidence="10">
    <location>
        <begin position="657"/>
        <end position="695"/>
    </location>
</feature>
<evidence type="ECO:0000256" key="4">
    <source>
        <dbReference type="ARBA" id="ARBA00022741"/>
    </source>
</evidence>
<dbReference type="GO" id="GO:0004674">
    <property type="term" value="F:protein serine/threonine kinase activity"/>
    <property type="evidence" value="ECO:0007669"/>
    <property type="project" value="UniProtKB-KW"/>
</dbReference>
<dbReference type="InterPro" id="IPR011989">
    <property type="entry name" value="ARM-like"/>
</dbReference>
<feature type="region of interest" description="Disordered" evidence="10">
    <location>
        <begin position="811"/>
        <end position="866"/>
    </location>
</feature>
<organism evidence="13 14">
    <name type="scientific">Ectocarpus siliculosus</name>
    <name type="common">Brown alga</name>
    <name type="synonym">Conferva siliculosa</name>
    <dbReference type="NCBI Taxonomy" id="2880"/>
    <lineage>
        <taxon>Eukaryota</taxon>
        <taxon>Sar</taxon>
        <taxon>Stramenopiles</taxon>
        <taxon>Ochrophyta</taxon>
        <taxon>PX clade</taxon>
        <taxon>Phaeophyceae</taxon>
        <taxon>Ectocarpales</taxon>
        <taxon>Ectocarpaceae</taxon>
        <taxon>Ectocarpus</taxon>
    </lineage>
</organism>
<evidence type="ECO:0000256" key="6">
    <source>
        <dbReference type="ARBA" id="ARBA00022840"/>
    </source>
</evidence>
<dbReference type="OMA" id="CEKLVVM"/>
<dbReference type="EMBL" id="FN649745">
    <property type="protein sequence ID" value="CBN77119.1"/>
    <property type="molecule type" value="Genomic_DNA"/>
</dbReference>
<dbReference type="InterPro" id="IPR011009">
    <property type="entry name" value="Kinase-like_dom_sf"/>
</dbReference>
<feature type="region of interest" description="Disordered" evidence="10">
    <location>
        <begin position="397"/>
        <end position="420"/>
    </location>
</feature>
<dbReference type="InParanoid" id="D8LLC1"/>
<dbReference type="EC" id="2.7.11.1" evidence="1"/>
<keyword evidence="3" id="KW-0808">Transferase</keyword>
<feature type="compositionally biased region" description="Gly residues" evidence="10">
    <location>
        <begin position="1406"/>
        <end position="1416"/>
    </location>
</feature>
<evidence type="ECO:0000256" key="7">
    <source>
        <dbReference type="ARBA" id="ARBA00047899"/>
    </source>
</evidence>
<feature type="transmembrane region" description="Helical" evidence="11">
    <location>
        <begin position="12"/>
        <end position="35"/>
    </location>
</feature>
<sequence>MCFERTRRQPQPFVLFFVFVNLKNAAFVFACVLRFDGHAWNGTVPPVGEQQIGQEIGRGGFGVVFQALNTATGDFVAVKRMEMDSVKLDAGASIKGEIDLLKKLNHPNIVQYIDTIQTSEHLHIVLEIMESSLSAMCKKFGNFSESLTAIYMTQVLEGLKYLHDQGVLHRDIKGANILTTKRGLVKLADFGVAMKLSDKQAFDVDVVGTPYWMAPEIIEMTGTTTACDVWSVGCTIIELLEGKPPYFDLPQMTALYKIVQDDHPPLPDGTSQALRDFLLQCFKKQAQMRKSSVELLRHPWLKNPTNHLRKGGAAAGQQGQGAGGAPAPAPAPKAKPKASPLSSGAGGARRGNIPPPAAAALAAANRRGAAEDGQGWDQDWDRELGFVAPSLAVGSLPATGSGGQQQPAAAAAAETGMAPASEEAKHRLRALKEAEEQARNQPLALKKMSLDANALDDWADDDDDDDDGFGDGDAFDAFDLAIASGNGKAGAGCGGLAGAGAGLVRGGAAAGAGGDGGGVIGMEATVLRRFMEDEEEEEDAFGDIDIDVPGDGPLLPTAMGEGERSRPASFADNLKAKMLSHQGGSAAPASGVSQAATDEASGSAAGAFDDFDDLFGTGFEDLSDGEEGSNGKEAEREMHAKVGQEVFAELSRLETRGSVAGNNSGNLRSGDGQQKGRGGGGTAAVSGNATGGVSTGRLLGTVTEVEEIDEEEEVTMEEEVVRTCVSVCERLEGCPQARHYVMSADRGVTPLMYLMQAMKPEDRQGEEAMANVLAVINKIVEDNLKALESLAVVGLVPKVMTILETRGAWDEEGAEGKTAAEAPAGSGLCLPQGGEEDSSKKTDNGQKPPPRRRGSGYSSIGSGNRPKDTFSRFLGHSMIATSSSPSSSERISAGLQQTSGGCLLEREVSSMAIVVGTTGAAAAAAAGGGGGGGDMFWPYVTRAAEILTTFSKSDGVVKEGVAEEHCLQGVMRALSSICPAYLGLPRFCSLAVTLLTVLKNLSMEPSTLEALDKAGAITTLVSLLAAGVMGAAGSGGGVDEDLENQVLQCMFYLCRISRKRQEKAARAGLIPHLRRCVLEQSRLKQFALQMVCDFAHTSGVVRSLMWDEGVLDFYLSVMRSPKDTHWHVTIFRSLCAWLSSEGETERVAGRLVEPLNLDKVICLFCTAQQVDFEEVVDKLHLMMVKSQTLVKALGSSATFIVEVMERLHYPKAVVGKTLLGMLRMIHHQHPDPAALVRDFDLYRIVLTLARNESQVLVAELAGQLLQDFDRGGGGGAAVDTGGCGGGGGGGGQKGSVGEAVAAAMSEPKPVSPSAPPPPPPPHAVPRPPPPPPPPEFASAAAAACSEEGGIEEKKGGGSGEGGGRAKPREEAAEKKRPPGGGGGRPGPSEGKGGGREGGKGEKKVMGGAGGGGGGTGSACRSVWWLPSCPFESAGKAVVG</sequence>
<feature type="compositionally biased region" description="Low complexity" evidence="10">
    <location>
        <begin position="1336"/>
        <end position="1347"/>
    </location>
</feature>
<evidence type="ECO:0000256" key="10">
    <source>
        <dbReference type="SAM" id="MobiDB-lite"/>
    </source>
</evidence>
<dbReference type="EMBL" id="FN648553">
    <property type="protein sequence ID" value="CBN77119.1"/>
    <property type="molecule type" value="Genomic_DNA"/>
</dbReference>
<gene>
    <name evidence="13" type="ORF">Esi_0036_0073</name>
</gene>
<feature type="compositionally biased region" description="Low complexity" evidence="10">
    <location>
        <begin position="855"/>
        <end position="864"/>
    </location>
</feature>
<dbReference type="PROSITE" id="PS00107">
    <property type="entry name" value="PROTEIN_KINASE_ATP"/>
    <property type="match status" value="1"/>
</dbReference>
<evidence type="ECO:0000256" key="5">
    <source>
        <dbReference type="ARBA" id="ARBA00022777"/>
    </source>
</evidence>
<evidence type="ECO:0000256" key="1">
    <source>
        <dbReference type="ARBA" id="ARBA00012513"/>
    </source>
</evidence>
<keyword evidence="2 13" id="KW-0723">Serine/threonine-protein kinase</keyword>
<reference evidence="13 14" key="1">
    <citation type="journal article" date="2010" name="Nature">
        <title>The Ectocarpus genome and the independent evolution of multicellularity in brown algae.</title>
        <authorList>
            <person name="Cock J.M."/>
            <person name="Sterck L."/>
            <person name="Rouze P."/>
            <person name="Scornet D."/>
            <person name="Allen A.E."/>
            <person name="Amoutzias G."/>
            <person name="Anthouard V."/>
            <person name="Artiguenave F."/>
            <person name="Aury J.M."/>
            <person name="Badger J.H."/>
            <person name="Beszteri B."/>
            <person name="Billiau K."/>
            <person name="Bonnet E."/>
            <person name="Bothwell J.H."/>
            <person name="Bowler C."/>
            <person name="Boyen C."/>
            <person name="Brownlee C."/>
            <person name="Carrano C.J."/>
            <person name="Charrier B."/>
            <person name="Cho G.Y."/>
            <person name="Coelho S.M."/>
            <person name="Collen J."/>
            <person name="Corre E."/>
            <person name="Da Silva C."/>
            <person name="Delage L."/>
            <person name="Delaroque N."/>
            <person name="Dittami S.M."/>
            <person name="Doulbeau S."/>
            <person name="Elias M."/>
            <person name="Farnham G."/>
            <person name="Gachon C.M."/>
            <person name="Gschloessl B."/>
            <person name="Heesch S."/>
            <person name="Jabbari K."/>
            <person name="Jubin C."/>
            <person name="Kawai H."/>
            <person name="Kimura K."/>
            <person name="Kloareg B."/>
            <person name="Kupper F.C."/>
            <person name="Lang D."/>
            <person name="Le Bail A."/>
            <person name="Leblanc C."/>
            <person name="Lerouge P."/>
            <person name="Lohr M."/>
            <person name="Lopez P.J."/>
            <person name="Martens C."/>
            <person name="Maumus F."/>
            <person name="Michel G."/>
            <person name="Miranda-Saavedra D."/>
            <person name="Morales J."/>
            <person name="Moreau H."/>
            <person name="Motomura T."/>
            <person name="Nagasato C."/>
            <person name="Napoli C.A."/>
            <person name="Nelson D.R."/>
            <person name="Nyvall-Collen P."/>
            <person name="Peters A.F."/>
            <person name="Pommier C."/>
            <person name="Potin P."/>
            <person name="Poulain J."/>
            <person name="Quesneville H."/>
            <person name="Read B."/>
            <person name="Rensing S.A."/>
            <person name="Ritter A."/>
            <person name="Rousvoal S."/>
            <person name="Samanta M."/>
            <person name="Samson G."/>
            <person name="Schroeder D.C."/>
            <person name="Segurens B."/>
            <person name="Strittmatter M."/>
            <person name="Tonon T."/>
            <person name="Tregear J.W."/>
            <person name="Valentin K."/>
            <person name="von Dassow P."/>
            <person name="Yamagishi T."/>
            <person name="Van de Peer Y."/>
            <person name="Wincker P."/>
        </authorList>
    </citation>
    <scope>NUCLEOTIDE SEQUENCE [LARGE SCALE GENOMIC DNA]</scope>
    <source>
        <strain evidence="14">Ec32 / CCAP1310/4</strain>
    </source>
</reference>
<evidence type="ECO:0000256" key="2">
    <source>
        <dbReference type="ARBA" id="ARBA00022527"/>
    </source>
</evidence>
<feature type="compositionally biased region" description="Low complexity" evidence="10">
    <location>
        <begin position="404"/>
        <end position="420"/>
    </location>
</feature>
<keyword evidence="4 9" id="KW-0547">Nucleotide-binding</keyword>
<evidence type="ECO:0000313" key="14">
    <source>
        <dbReference type="Proteomes" id="UP000002630"/>
    </source>
</evidence>
<protein>
    <recommendedName>
        <fullName evidence="1">non-specific serine/threonine protein kinase</fullName>
        <ecNumber evidence="1">2.7.11.1</ecNumber>
    </recommendedName>
</protein>
<dbReference type="GO" id="GO:0005737">
    <property type="term" value="C:cytoplasm"/>
    <property type="evidence" value="ECO:0007669"/>
    <property type="project" value="TreeGrafter"/>
</dbReference>
<feature type="region of interest" description="Disordered" evidence="10">
    <location>
        <begin position="300"/>
        <end position="355"/>
    </location>
</feature>
<name>D8LLC1_ECTSI</name>
<dbReference type="Gene3D" id="1.25.10.10">
    <property type="entry name" value="Leucine-rich Repeat Variant"/>
    <property type="match status" value="1"/>
</dbReference>
<evidence type="ECO:0000256" key="3">
    <source>
        <dbReference type="ARBA" id="ARBA00022679"/>
    </source>
</evidence>
<dbReference type="eggNOG" id="KOG0198">
    <property type="taxonomic scope" value="Eukaryota"/>
</dbReference>
<dbReference type="SUPFAM" id="SSF48371">
    <property type="entry name" value="ARM repeat"/>
    <property type="match status" value="1"/>
</dbReference>
<dbReference type="CDD" id="cd06627">
    <property type="entry name" value="STKc_Cdc7_like"/>
    <property type="match status" value="1"/>
</dbReference>
<dbReference type="Gene3D" id="1.10.510.10">
    <property type="entry name" value="Transferase(Phosphotransferase) domain 1"/>
    <property type="match status" value="1"/>
</dbReference>
<dbReference type="PANTHER" id="PTHR24361:SF433">
    <property type="entry name" value="PROTEIN KINASE DOMAIN-CONTAINING PROTEIN"/>
    <property type="match status" value="1"/>
</dbReference>
<evidence type="ECO:0000256" key="9">
    <source>
        <dbReference type="PROSITE-ProRule" id="PRU10141"/>
    </source>
</evidence>